<dbReference type="Proteomes" id="UP001297540">
    <property type="component" value="Chromosome"/>
</dbReference>
<dbReference type="PROSITE" id="PS00895">
    <property type="entry name" value="3_HYDROXYISOBUT_DH"/>
    <property type="match status" value="1"/>
</dbReference>
<keyword evidence="2" id="KW-0520">NAD</keyword>
<evidence type="ECO:0000256" key="2">
    <source>
        <dbReference type="ARBA" id="ARBA00023027"/>
    </source>
</evidence>
<sequence>MKVGFLGLGGMGAAMATRLVQAGLEVTLWNRSAAACEPLVALGATRAEEVGELFGLDVVISMLADDQAIRAVLLDSGALERARPGLIHLSMSTLSLDCVEALDQAHQRQGIAFVAAPVFGRTDVAEAGKLNIVVGGPEEAIEQVKALLEIMGQKTWFFGKDPRSAMAVKISGNFMIASAIESMGESVALVKRLGVEPGRFMELMSSTLFDAPVYRNYGPQIVEQRFTPARFRLVLGLKDVDLALSAGKRHNVPLPLASLLHDVLLEAIAHGDGESDWTALAKVALSRSGQI</sequence>
<dbReference type="Proteomes" id="UP000433532">
    <property type="component" value="Unassembled WGS sequence"/>
</dbReference>
<keyword evidence="1 7" id="KW-0560">Oxidoreductase</keyword>
<reference evidence="7" key="2">
    <citation type="submission" date="2023-06" db="EMBL/GenBank/DDBJ databases">
        <authorList>
            <consortium name="Clinical and Environmental Microbiology Branch: Whole genome sequencing antimicrobial resistance pathogens in the healthcare setting"/>
        </authorList>
    </citation>
    <scope>NUCLEOTIDE SEQUENCE</scope>
    <source>
        <strain evidence="7">2021CK-01020</strain>
    </source>
</reference>
<protein>
    <submittedName>
        <fullName evidence="7">NAD(P)-dependent oxidoreductase</fullName>
        <ecNumber evidence="7">1.1.-.-</ecNumber>
    </submittedName>
    <submittedName>
        <fullName evidence="6">NAD-binding protein</fullName>
    </submittedName>
</protein>
<dbReference type="InterPro" id="IPR008927">
    <property type="entry name" value="6-PGluconate_DH-like_C_sf"/>
</dbReference>
<dbReference type="Pfam" id="PF03446">
    <property type="entry name" value="NAD_binding_2"/>
    <property type="match status" value="1"/>
</dbReference>
<dbReference type="RefSeq" id="WP_003089038.1">
    <property type="nucleotide sequence ID" value="NZ_AP014651.1"/>
</dbReference>
<dbReference type="InterPro" id="IPR036291">
    <property type="entry name" value="NAD(P)-bd_dom_sf"/>
</dbReference>
<gene>
    <name evidence="6" type="ORF">GNQ48_23960</name>
    <name evidence="7" type="ORF">L4V69_19740</name>
</gene>
<evidence type="ECO:0000256" key="3">
    <source>
        <dbReference type="PIRSR" id="PIRSR000103-1"/>
    </source>
</evidence>
<evidence type="ECO:0000313" key="8">
    <source>
        <dbReference type="Proteomes" id="UP000433532"/>
    </source>
</evidence>
<dbReference type="SUPFAM" id="SSF51735">
    <property type="entry name" value="NAD(P)-binding Rossmann-fold domains"/>
    <property type="match status" value="1"/>
</dbReference>
<feature type="domain" description="3-hydroxyisobutyrate dehydrogenase-like NAD-binding" evidence="5">
    <location>
        <begin position="166"/>
        <end position="283"/>
    </location>
</feature>
<dbReference type="GO" id="GO:0016491">
    <property type="term" value="F:oxidoreductase activity"/>
    <property type="evidence" value="ECO:0007669"/>
    <property type="project" value="UniProtKB-KW"/>
</dbReference>
<dbReference type="PANTHER" id="PTHR43580">
    <property type="entry name" value="OXIDOREDUCTASE GLYR1-RELATED"/>
    <property type="match status" value="1"/>
</dbReference>
<dbReference type="EC" id="1.1.-.-" evidence="7"/>
<dbReference type="PIRSF" id="PIRSF000103">
    <property type="entry name" value="HIBADH"/>
    <property type="match status" value="1"/>
</dbReference>
<evidence type="ECO:0000313" key="6">
    <source>
        <dbReference type="EMBL" id="MUI38061.1"/>
    </source>
</evidence>
<dbReference type="InterPro" id="IPR006115">
    <property type="entry name" value="6PGDH_NADP-bd"/>
</dbReference>
<dbReference type="EMBL" id="WOAD01000025">
    <property type="protein sequence ID" value="MUI38061.1"/>
    <property type="molecule type" value="Genomic_DNA"/>
</dbReference>
<dbReference type="InterPro" id="IPR013328">
    <property type="entry name" value="6PGD_dom2"/>
</dbReference>
<dbReference type="InterPro" id="IPR015815">
    <property type="entry name" value="HIBADH-related"/>
</dbReference>
<feature type="domain" description="6-phosphogluconate dehydrogenase NADP-binding" evidence="4">
    <location>
        <begin position="2"/>
        <end position="156"/>
    </location>
</feature>
<evidence type="ECO:0000256" key="1">
    <source>
        <dbReference type="ARBA" id="ARBA00023002"/>
    </source>
</evidence>
<reference evidence="6 8" key="1">
    <citation type="submission" date="2019-11" db="EMBL/GenBank/DDBJ databases">
        <title>Genomes of ocular Pseudomonas aeruginosa isolates.</title>
        <authorList>
            <person name="Khan M."/>
            <person name="Rice S.A."/>
            <person name="Willcox M.D.P."/>
            <person name="Stapleton F."/>
        </authorList>
    </citation>
    <scope>NUCLEOTIDE SEQUENCE [LARGE SCALE GENOMIC DNA]</scope>
    <source>
        <strain evidence="6 8">PA221</strain>
    </source>
</reference>
<dbReference type="GO" id="GO:0051287">
    <property type="term" value="F:NAD binding"/>
    <property type="evidence" value="ECO:0007669"/>
    <property type="project" value="InterPro"/>
</dbReference>
<dbReference type="SUPFAM" id="SSF48179">
    <property type="entry name" value="6-phosphogluconate dehydrogenase C-terminal domain-like"/>
    <property type="match status" value="1"/>
</dbReference>
<evidence type="ECO:0000259" key="5">
    <source>
        <dbReference type="Pfam" id="PF14833"/>
    </source>
</evidence>
<proteinExistence type="predicted"/>
<name>A0A0C6EZM1_PSEAI</name>
<dbReference type="EMBL" id="CP136986">
    <property type="protein sequence ID" value="WOS81314.1"/>
    <property type="molecule type" value="Genomic_DNA"/>
</dbReference>
<feature type="active site" evidence="3">
    <location>
        <position position="169"/>
    </location>
</feature>
<dbReference type="Gene3D" id="1.10.1040.10">
    <property type="entry name" value="N-(1-d-carboxylethyl)-l-norvaline Dehydrogenase, domain 2"/>
    <property type="match status" value="1"/>
</dbReference>
<dbReference type="GO" id="GO:0016054">
    <property type="term" value="P:organic acid catabolic process"/>
    <property type="evidence" value="ECO:0007669"/>
    <property type="project" value="UniProtKB-ARBA"/>
</dbReference>
<dbReference type="GO" id="GO:0050661">
    <property type="term" value="F:NADP binding"/>
    <property type="evidence" value="ECO:0007669"/>
    <property type="project" value="InterPro"/>
</dbReference>
<organism evidence="6 8">
    <name type="scientific">Pseudomonas aeruginosa</name>
    <dbReference type="NCBI Taxonomy" id="287"/>
    <lineage>
        <taxon>Bacteria</taxon>
        <taxon>Pseudomonadati</taxon>
        <taxon>Pseudomonadota</taxon>
        <taxon>Gammaproteobacteria</taxon>
        <taxon>Pseudomonadales</taxon>
        <taxon>Pseudomonadaceae</taxon>
        <taxon>Pseudomonas</taxon>
    </lineage>
</organism>
<evidence type="ECO:0000313" key="7">
    <source>
        <dbReference type="EMBL" id="WOS81314.1"/>
    </source>
</evidence>
<evidence type="ECO:0000259" key="4">
    <source>
        <dbReference type="Pfam" id="PF03446"/>
    </source>
</evidence>
<dbReference type="Pfam" id="PF14833">
    <property type="entry name" value="NAD_binding_11"/>
    <property type="match status" value="1"/>
</dbReference>
<dbReference type="AlphaFoldDB" id="A0A0C6EZM1"/>
<accession>A0A0C6EZM1</accession>
<dbReference type="InterPro" id="IPR029154">
    <property type="entry name" value="HIBADH-like_NADP-bd"/>
</dbReference>
<dbReference type="Gene3D" id="3.40.50.720">
    <property type="entry name" value="NAD(P)-binding Rossmann-like Domain"/>
    <property type="match status" value="1"/>
</dbReference>
<dbReference type="PANTHER" id="PTHR43580:SF2">
    <property type="entry name" value="CYTOKINE-LIKE NUCLEAR FACTOR N-PAC"/>
    <property type="match status" value="1"/>
</dbReference>
<reference evidence="7" key="3">
    <citation type="submission" date="2023-10" db="EMBL/GenBank/DDBJ databases">
        <title>Pathogen: clinical or host-associated sample.</title>
        <authorList>
            <person name="Hergert J."/>
            <person name="Casey R."/>
            <person name="Wagner J."/>
            <person name="Young E.L."/>
            <person name="Oakeson K.F."/>
        </authorList>
    </citation>
    <scope>NUCLEOTIDE SEQUENCE</scope>
    <source>
        <strain evidence="7">2021CK-01020</strain>
    </source>
</reference>
<dbReference type="InterPro" id="IPR051265">
    <property type="entry name" value="HIBADH-related_NP60_sf"/>
</dbReference>
<dbReference type="InterPro" id="IPR002204">
    <property type="entry name" value="3-OH-isobutyrate_DH-rel_CS"/>
</dbReference>